<accession>H5S8Q5</accession>
<protein>
    <submittedName>
        <fullName evidence="3">Uncharacterized protein</fullName>
    </submittedName>
</protein>
<keyword evidence="2" id="KW-0472">Membrane</keyword>
<proteinExistence type="predicted"/>
<dbReference type="EMBL" id="AP011631">
    <property type="protein sequence ID" value="BAL52541.1"/>
    <property type="molecule type" value="Genomic_DNA"/>
</dbReference>
<evidence type="ECO:0000256" key="1">
    <source>
        <dbReference type="SAM" id="MobiDB-lite"/>
    </source>
</evidence>
<feature type="transmembrane region" description="Helical" evidence="2">
    <location>
        <begin position="6"/>
        <end position="26"/>
    </location>
</feature>
<reference evidence="3" key="1">
    <citation type="journal article" date="2005" name="Environ. Microbiol.">
        <title>Genetic and functional properties of uncultivated thermophilic crenarchaeotes from a subsurface gold mine as revealed by analysis of genome fragments.</title>
        <authorList>
            <person name="Nunoura T."/>
            <person name="Hirayama H."/>
            <person name="Takami H."/>
            <person name="Oida H."/>
            <person name="Nishi S."/>
            <person name="Shimamura S."/>
            <person name="Suzuki Y."/>
            <person name="Inagaki F."/>
            <person name="Takai K."/>
            <person name="Nealson K.H."/>
            <person name="Horikoshi K."/>
        </authorList>
    </citation>
    <scope>NUCLEOTIDE SEQUENCE</scope>
</reference>
<gene>
    <name evidence="3" type="ORF">HGMM_F01E07C13</name>
</gene>
<keyword evidence="2" id="KW-1133">Transmembrane helix</keyword>
<organism evidence="3">
    <name type="scientific">uncultured Chloroflexota bacterium</name>
    <dbReference type="NCBI Taxonomy" id="166587"/>
    <lineage>
        <taxon>Bacteria</taxon>
        <taxon>Bacillati</taxon>
        <taxon>Chloroflexota</taxon>
        <taxon>environmental samples</taxon>
    </lineage>
</organism>
<evidence type="ECO:0000256" key="2">
    <source>
        <dbReference type="SAM" id="Phobius"/>
    </source>
</evidence>
<reference evidence="3" key="2">
    <citation type="journal article" date="2012" name="PLoS ONE">
        <title>A Deeply Branching Thermophilic Bacterium with an Ancient Acetyl-CoA Pathway Dominates a Subsurface Ecosystem.</title>
        <authorList>
            <person name="Takami H."/>
            <person name="Noguchi H."/>
            <person name="Takaki Y."/>
            <person name="Uchiyama I."/>
            <person name="Toyoda A."/>
            <person name="Nishi S."/>
            <person name="Chee G.-J."/>
            <person name="Arai W."/>
            <person name="Nunoura T."/>
            <person name="Itoh T."/>
            <person name="Hattori M."/>
            <person name="Takai K."/>
        </authorList>
    </citation>
    <scope>NUCLEOTIDE SEQUENCE</scope>
</reference>
<name>H5S8Q5_9CHLR</name>
<feature type="compositionally biased region" description="Low complexity" evidence="1">
    <location>
        <begin position="112"/>
        <end position="140"/>
    </location>
</feature>
<keyword evidence="2" id="KW-0812">Transmembrane</keyword>
<sequence length="211" mass="22515">MNDLFFIPLIFFVGVLLALLVGYLIGRIGKSLTSLSSPQAAPQPPPALLRLFLDEAQRPRLEMNGVLLTPPLTAEERRQLIALLNLIRPWLEGSAEKGSASQPVSPPPPFSAQPAPGKGLAGAPSAAPAGRKAAPAEPSPSASLVAQIDAILQEIIQKRGVQQTVHLSEAEDGGIQVVVGARLYKSIEEVPEQEIQHLIRQAVAVWEKQQG</sequence>
<feature type="region of interest" description="Disordered" evidence="1">
    <location>
        <begin position="97"/>
        <end position="140"/>
    </location>
</feature>
<dbReference type="AlphaFoldDB" id="H5S8Q5"/>
<evidence type="ECO:0000313" key="3">
    <source>
        <dbReference type="EMBL" id="BAL52541.1"/>
    </source>
</evidence>